<evidence type="ECO:0000313" key="5">
    <source>
        <dbReference type="Proteomes" id="UP000025229"/>
    </source>
</evidence>
<evidence type="ECO:0000259" key="1">
    <source>
        <dbReference type="Pfam" id="PF00723"/>
    </source>
</evidence>
<proteinExistence type="predicted"/>
<keyword evidence="5" id="KW-1185">Reference proteome</keyword>
<evidence type="ECO:0000313" key="3">
    <source>
        <dbReference type="EMBL" id="AHY46523.1"/>
    </source>
</evidence>
<evidence type="ECO:0000259" key="2">
    <source>
        <dbReference type="Pfam" id="PF19291"/>
    </source>
</evidence>
<dbReference type="Proteomes" id="UP001281130">
    <property type="component" value="Unassembled WGS sequence"/>
</dbReference>
<dbReference type="EMBL" id="CP007514">
    <property type="protein sequence ID" value="AHY46523.1"/>
    <property type="molecule type" value="Genomic_DNA"/>
</dbReference>
<dbReference type="PANTHER" id="PTHR31616">
    <property type="entry name" value="TREHALASE"/>
    <property type="match status" value="1"/>
</dbReference>
<reference evidence="4" key="2">
    <citation type="submission" date="2023-11" db="EMBL/GenBank/DDBJ databases">
        <title>MicrobeMod: A computational toolkit for identifying prokaryotic methylation and restriction-modification with nanopore sequencing.</title>
        <authorList>
            <person name="Crits-Christoph A."/>
            <person name="Kang S.C."/>
            <person name="Lee H."/>
            <person name="Ostrov N."/>
        </authorList>
    </citation>
    <scope>NUCLEOTIDE SEQUENCE</scope>
    <source>
        <strain evidence="4">ATCC 51242</strain>
    </source>
</reference>
<dbReference type="RefSeq" id="WP_038681416.1">
    <property type="nucleotide sequence ID" value="NZ_CP007514.1"/>
</dbReference>
<dbReference type="eggNOG" id="COG3387">
    <property type="taxonomic scope" value="Bacteria"/>
</dbReference>
<feature type="domain" description="Trehalase-like N-terminal" evidence="2">
    <location>
        <begin position="5"/>
        <end position="141"/>
    </location>
</feature>
<name>A0A023X2F4_RUBRA</name>
<feature type="domain" description="GH15-like" evidence="1">
    <location>
        <begin position="236"/>
        <end position="600"/>
    </location>
</feature>
<sequence>MDYLPIEDHGVIGDLHTAALVGTDGTVDWLCLPAFDSPSVFCSILDSEKGGHFKLHPLAKSRSQQLYIPETNVLMTRFLCAEGMAEVTDFMPVMRDMDEPHRLIRNVRVVRGTLSFRVECRPAFDYARREHTVEPCKGGYRFVPKEKLSGPPGSDGEIGQPLGLVSELPLKLLERGAVGATFRLSEGESATFVLSERPEDEPSHVLSEAAFDALLERTIRYWRSWVSGCTYTGRWRETVVRSALALKLMVYDPTGALVAAPTMGLPERVGGERNWDYRYTWLRDAAFTLYALMAIGFDDEAGKFMDWLRDRCQEDDDGLMQPLYGLDGRKKIPESELSHLSGYRGSGPVRLGNAAHEQVQLDIYGAALDAAYLYNKHGAPLDYDLWQNLRRILNWLCDNWRQPDDGIWEVRGGRRQFVSSKVMCWVALERAMRIAAQRGLPAGDGRWQRVRDDIYEEIMDRGWNERKQAFVQHYDSDALDASVLLMPLVKFVGPTDPRWQSTLEAVQRELAHDTLVDRYRVGKAASDGLEGDEGSFSICSFWLVECLTRAGRLEDARLAFDKMLSYANHLGLYAEEIGSSGEHLGNFPQAFTHLSLISAAVHLDRALGSR</sequence>
<protein>
    <submittedName>
        <fullName evidence="3">Glucoamylase and related glycosyl hydrolase</fullName>
    </submittedName>
    <submittedName>
        <fullName evidence="4">Glycoside hydrolase family 15 protein</fullName>
    </submittedName>
</protein>
<evidence type="ECO:0000313" key="4">
    <source>
        <dbReference type="EMBL" id="MDX5893930.1"/>
    </source>
</evidence>
<dbReference type="EMBL" id="JAWXXX010000001">
    <property type="protein sequence ID" value="MDX5893930.1"/>
    <property type="molecule type" value="Genomic_DNA"/>
</dbReference>
<dbReference type="InterPro" id="IPR045582">
    <property type="entry name" value="Trehalase-like_N"/>
</dbReference>
<accession>A0A023X2F4</accession>
<dbReference type="InterPro" id="IPR008928">
    <property type="entry name" value="6-hairpin_glycosidase_sf"/>
</dbReference>
<organism evidence="3 5">
    <name type="scientific">Rubrobacter radiotolerans</name>
    <name type="common">Arthrobacter radiotolerans</name>
    <dbReference type="NCBI Taxonomy" id="42256"/>
    <lineage>
        <taxon>Bacteria</taxon>
        <taxon>Bacillati</taxon>
        <taxon>Actinomycetota</taxon>
        <taxon>Rubrobacteria</taxon>
        <taxon>Rubrobacterales</taxon>
        <taxon>Rubrobacteraceae</taxon>
        <taxon>Rubrobacter</taxon>
    </lineage>
</organism>
<dbReference type="InterPro" id="IPR011613">
    <property type="entry name" value="GH15-like"/>
</dbReference>
<dbReference type="PATRIC" id="fig|42256.3.peg.1255"/>
<dbReference type="AlphaFoldDB" id="A0A023X2F4"/>
<dbReference type="HOGENOM" id="CLU_010399_2_0_11"/>
<dbReference type="Pfam" id="PF19291">
    <property type="entry name" value="TREH_N"/>
    <property type="match status" value="1"/>
</dbReference>
<dbReference type="Proteomes" id="UP000025229">
    <property type="component" value="Chromosome"/>
</dbReference>
<dbReference type="GO" id="GO:0005975">
    <property type="term" value="P:carbohydrate metabolic process"/>
    <property type="evidence" value="ECO:0007669"/>
    <property type="project" value="InterPro"/>
</dbReference>
<dbReference type="Gene3D" id="1.50.10.10">
    <property type="match status" value="1"/>
</dbReference>
<dbReference type="OrthoDB" id="3902805at2"/>
<gene>
    <name evidence="3" type="ORF">RradSPS_1240</name>
    <name evidence="4" type="ORF">SIL72_07775</name>
</gene>
<dbReference type="GO" id="GO:0004553">
    <property type="term" value="F:hydrolase activity, hydrolyzing O-glycosyl compounds"/>
    <property type="evidence" value="ECO:0007669"/>
    <property type="project" value="TreeGrafter"/>
</dbReference>
<dbReference type="STRING" id="42256.RradSPS_1240"/>
<dbReference type="SUPFAM" id="SSF48208">
    <property type="entry name" value="Six-hairpin glycosidases"/>
    <property type="match status" value="1"/>
</dbReference>
<dbReference type="Pfam" id="PF00723">
    <property type="entry name" value="Glyco_hydro_15"/>
    <property type="match status" value="1"/>
</dbReference>
<dbReference type="InterPro" id="IPR012341">
    <property type="entry name" value="6hp_glycosidase-like_sf"/>
</dbReference>
<keyword evidence="3" id="KW-0378">Hydrolase</keyword>
<dbReference type="KEGG" id="rrd:RradSPS_1240"/>
<reference evidence="3 5" key="1">
    <citation type="submission" date="2014-03" db="EMBL/GenBank/DDBJ databases">
        <title>Complete genome sequence of the Radio-Resistant Rubrobacter radiotolerans RSPS-4.</title>
        <authorList>
            <person name="Egas C.C."/>
            <person name="Barroso C.C."/>
            <person name="Froufe H.J.C."/>
            <person name="Pacheco J.J."/>
            <person name="Albuquerque L.L."/>
            <person name="da Costa M.M.S."/>
        </authorList>
    </citation>
    <scope>NUCLEOTIDE SEQUENCE [LARGE SCALE GENOMIC DNA]</scope>
    <source>
        <strain evidence="3 5">RSPS-4</strain>
    </source>
</reference>
<dbReference type="PANTHER" id="PTHR31616:SF0">
    <property type="entry name" value="GLUCAN 1,4-ALPHA-GLUCOSIDASE"/>
    <property type="match status" value="1"/>
</dbReference>